<keyword evidence="3" id="KW-1185">Reference proteome</keyword>
<reference evidence="2" key="1">
    <citation type="submission" date="2023-10" db="EMBL/GenBank/DDBJ databases">
        <authorList>
            <person name="Chen Y."/>
            <person name="Shah S."/>
            <person name="Dougan E. K."/>
            <person name="Thang M."/>
            <person name="Chan C."/>
        </authorList>
    </citation>
    <scope>NUCLEOTIDE SEQUENCE [LARGE SCALE GENOMIC DNA]</scope>
</reference>
<evidence type="ECO:0000313" key="3">
    <source>
        <dbReference type="Proteomes" id="UP001189429"/>
    </source>
</evidence>
<name>A0ABN9RHI6_9DINO</name>
<dbReference type="Proteomes" id="UP001189429">
    <property type="component" value="Unassembled WGS sequence"/>
</dbReference>
<protein>
    <submittedName>
        <fullName evidence="2">Uncharacterized protein</fullName>
    </submittedName>
</protein>
<gene>
    <name evidence="2" type="ORF">PCOR1329_LOCUS19159</name>
</gene>
<evidence type="ECO:0000256" key="1">
    <source>
        <dbReference type="SAM" id="MobiDB-lite"/>
    </source>
</evidence>
<accession>A0ABN9RHI6</accession>
<evidence type="ECO:0000313" key="2">
    <source>
        <dbReference type="EMBL" id="CAK0816088.1"/>
    </source>
</evidence>
<proteinExistence type="predicted"/>
<dbReference type="EMBL" id="CAUYUJ010006091">
    <property type="protein sequence ID" value="CAK0816088.1"/>
    <property type="molecule type" value="Genomic_DNA"/>
</dbReference>
<feature type="region of interest" description="Disordered" evidence="1">
    <location>
        <begin position="332"/>
        <end position="364"/>
    </location>
</feature>
<comment type="caution">
    <text evidence="2">The sequence shown here is derived from an EMBL/GenBank/DDBJ whole genome shotgun (WGS) entry which is preliminary data.</text>
</comment>
<sequence>MTPSRVPMAGADLDAILKLLPTVEEIPSDDRAMFVAGLPHALAQSAESRHDFQAQFASVAREALAGAVSAAEERVLRCGAGVEAARAAQDASGALCKDAAAAAEAARKVVEDKSATREAHHALVATLDKEHAEAQAREAIVVEARDKLRAEQAELAAVVEDFRCLSTGSCQDDGGDTAAEAVQAYAKAHGVEPALVAALPASLKAPPEARGAFEKLALDSYAGILSSAKAQQDSRLAAGMEEEADAVAEALGLWALHDEERQAELEARVAVGEAKVALEVAVAAEKQAAAAEREKGAEMTRRLVEQTLAEEQCSQLKRALEALDRLISGARAEPKPEATTGAKAAEHAPASANPFGVPTPMVTG</sequence>
<organism evidence="2 3">
    <name type="scientific">Prorocentrum cordatum</name>
    <dbReference type="NCBI Taxonomy" id="2364126"/>
    <lineage>
        <taxon>Eukaryota</taxon>
        <taxon>Sar</taxon>
        <taxon>Alveolata</taxon>
        <taxon>Dinophyceae</taxon>
        <taxon>Prorocentrales</taxon>
        <taxon>Prorocentraceae</taxon>
        <taxon>Prorocentrum</taxon>
    </lineage>
</organism>